<evidence type="ECO:0000259" key="11">
    <source>
        <dbReference type="Pfam" id="PF13953"/>
    </source>
</evidence>
<dbReference type="InterPro" id="IPR043142">
    <property type="entry name" value="PapC-like_C_sf"/>
</dbReference>
<keyword evidence="9 10" id="KW-0998">Cell outer membrane</keyword>
<evidence type="ECO:0000313" key="13">
    <source>
        <dbReference type="EMBL" id="KFC88797.1"/>
    </source>
</evidence>
<comment type="caution">
    <text evidence="13">The sequence shown here is derived from an EMBL/GenBank/DDBJ whole genome shotgun (WGS) entry which is preliminary data.</text>
</comment>
<dbReference type="InterPro" id="IPR025885">
    <property type="entry name" value="PapC_N"/>
</dbReference>
<dbReference type="FunFam" id="2.60.40.3110:FF:000001">
    <property type="entry name" value="Putative fimbrial outer membrane usher"/>
    <property type="match status" value="1"/>
</dbReference>
<accession>A0ABD3ZJK0</accession>
<sequence>MGGDGTAIDLSVFSSPTGGQLPGKYIVDIYINDELADHREVEFIADKSTSGKDKNGTKNNEEITGLIPCLTLEDLKGYGLRTDAIEAFNKNSEDKSAAEQVDNAKAKVNSPAVEGACSNILQSIPAAKADFDFNKQRLNLSIPQALMSHSARGYVDPKFWDDGITAALIDYNFTGANGTSSGDNSKDDSYYLNLRSGLNLGAWRLRNYSAWNDNNGVREWQNINTYLQRSIISIKSQLILGDNYSSADIFDSSQFRGIQIASDDDMLPDSQQGFAPIVRGIAKTNAQVTITQNGYTIYQSYVSPGAFEINDLYPSAGSGDLTVVIKEQDGSQQTFIQPYASVPMLQREGHTKYSLTAGQYRSGYSQSKPNFGQFTLIQGLSHGATVYGGVQASENYMAAAAGIGQNLGDLGAVSIDITQAKTDLTDSGVSKGQSYRFLYAKTFADSGTDLRLMGYRYSTSGFYTLQESVDLNDDDNTLSEYDVRTHKRSRVEGSINQTLPENWGSLFFSASVQDYWDDSAKEQTLQWGYNNDWKGISYNIAVSDNYITEEERDRQFSLNVSIPLDKWLSSASVSYNSTSDSDGRVQRQTSLSGTLLEDRNLTYNISQGVGNQGQGYSGNTSLSYQGKYGNSNVGYSYTKDSRRLNYGLQGGIITHSDGITFSEPLGETVALVAAPGAGDTKVKNKNGVRTDDEGYAVLPYITAYRHNNVSLDTTSLGKNVEIDESVRDVIPTRGAVVRAKFTTHVGYRMMMMMMRPSGKPVPFGTTVSLLDATSAGIVGEDGEAYLSGLPAKGSLKAQWGKGADEHCIVHYQVNEKQAAEETLMTLQAKCLPD</sequence>
<dbReference type="Gene3D" id="2.60.40.3110">
    <property type="match status" value="1"/>
</dbReference>
<keyword evidence="5 10" id="KW-1029">Fimbrium biogenesis</keyword>
<name>A0ABD3ZJK0_HAFAL</name>
<dbReference type="InterPro" id="IPR025949">
    <property type="entry name" value="PapC-like_C"/>
</dbReference>
<dbReference type="PROSITE" id="PS01151">
    <property type="entry name" value="FIMBRIAL_USHER"/>
    <property type="match status" value="1"/>
</dbReference>
<evidence type="ECO:0000313" key="14">
    <source>
        <dbReference type="Proteomes" id="UP000028605"/>
    </source>
</evidence>
<dbReference type="PANTHER" id="PTHR30451">
    <property type="entry name" value="OUTER MEMBRANE USHER PROTEIN"/>
    <property type="match status" value="1"/>
</dbReference>
<evidence type="ECO:0000259" key="12">
    <source>
        <dbReference type="Pfam" id="PF13954"/>
    </source>
</evidence>
<comment type="similarity">
    <text evidence="2 10">Belongs to the fimbrial export usher family.</text>
</comment>
<gene>
    <name evidence="13" type="ORF">GHAL_1154</name>
</gene>
<dbReference type="SUPFAM" id="SSF141729">
    <property type="entry name" value="FimD N-terminal domain-like"/>
    <property type="match status" value="1"/>
</dbReference>
<dbReference type="EMBL" id="JMPK01000023">
    <property type="protein sequence ID" value="KFC88797.1"/>
    <property type="molecule type" value="Genomic_DNA"/>
</dbReference>
<dbReference type="Proteomes" id="UP000028605">
    <property type="component" value="Unassembled WGS sequence"/>
</dbReference>
<keyword evidence="8 10" id="KW-0472">Membrane</keyword>
<dbReference type="InterPro" id="IPR042186">
    <property type="entry name" value="FimD_plug_dom"/>
</dbReference>
<dbReference type="Pfam" id="PF00577">
    <property type="entry name" value="Usher"/>
    <property type="match status" value="1"/>
</dbReference>
<dbReference type="GO" id="GO:0009279">
    <property type="term" value="C:cell outer membrane"/>
    <property type="evidence" value="ECO:0007669"/>
    <property type="project" value="UniProtKB-SubCell"/>
</dbReference>
<dbReference type="InterPro" id="IPR037224">
    <property type="entry name" value="PapC_N_sf"/>
</dbReference>
<dbReference type="FunFam" id="2.60.40.2610:FF:000001">
    <property type="entry name" value="Outer membrane fimbrial usher protein"/>
    <property type="match status" value="1"/>
</dbReference>
<dbReference type="InterPro" id="IPR018030">
    <property type="entry name" value="Fimbrial_membr_usher_CS"/>
</dbReference>
<evidence type="ECO:0000256" key="10">
    <source>
        <dbReference type="RuleBase" id="RU003884"/>
    </source>
</evidence>
<dbReference type="Pfam" id="PF13954">
    <property type="entry name" value="PapC_N"/>
    <property type="match status" value="1"/>
</dbReference>
<reference evidence="14" key="1">
    <citation type="submission" date="2014-05" db="EMBL/GenBank/DDBJ databases">
        <title>ATOL: Assembling a taxonomically balanced genome-scale reconstruction of the evolutionary history of the Enterobacteriaceae.</title>
        <authorList>
            <person name="Plunkett G. III"/>
            <person name="Neeno-Eckwall E.C."/>
            <person name="Glasner J.D."/>
            <person name="Perna N.T."/>
        </authorList>
    </citation>
    <scope>NUCLEOTIDE SEQUENCE [LARGE SCALE GENOMIC DNA]</scope>
    <source>
        <strain evidence="14">ATCC 13337</strain>
    </source>
</reference>
<evidence type="ECO:0000256" key="9">
    <source>
        <dbReference type="ARBA" id="ARBA00023237"/>
    </source>
</evidence>
<dbReference type="Gene3D" id="3.10.20.410">
    <property type="match status" value="1"/>
</dbReference>
<keyword evidence="6 10" id="KW-0812">Transmembrane</keyword>
<dbReference type="Gene3D" id="2.60.40.2610">
    <property type="entry name" value="Outer membrane usher protein FimD, plug domain"/>
    <property type="match status" value="1"/>
</dbReference>
<evidence type="ECO:0000256" key="2">
    <source>
        <dbReference type="ARBA" id="ARBA00008064"/>
    </source>
</evidence>
<dbReference type="InterPro" id="IPR000015">
    <property type="entry name" value="Fimb_usher"/>
</dbReference>
<feature type="domain" description="PapC-like C-terminal" evidence="11">
    <location>
        <begin position="750"/>
        <end position="815"/>
    </location>
</feature>
<evidence type="ECO:0000256" key="5">
    <source>
        <dbReference type="ARBA" id="ARBA00022558"/>
    </source>
</evidence>
<comment type="subcellular location">
    <subcellularLocation>
        <location evidence="1 10">Cell outer membrane</location>
        <topology evidence="1 10">Multi-pass membrane protein</topology>
    </subcellularLocation>
</comment>
<dbReference type="PANTHER" id="PTHR30451:SF21">
    <property type="entry name" value="FIMBRIAL USHER DOMAIN-CONTAINING PROTEIN YDET-RELATED"/>
    <property type="match status" value="1"/>
</dbReference>
<evidence type="ECO:0000256" key="8">
    <source>
        <dbReference type="ARBA" id="ARBA00023136"/>
    </source>
</evidence>
<organism evidence="13 14">
    <name type="scientific">Hafnia alvei ATCC 13337</name>
    <dbReference type="NCBI Taxonomy" id="910996"/>
    <lineage>
        <taxon>Bacteria</taxon>
        <taxon>Pseudomonadati</taxon>
        <taxon>Pseudomonadota</taxon>
        <taxon>Gammaproteobacteria</taxon>
        <taxon>Enterobacterales</taxon>
        <taxon>Hafniaceae</taxon>
        <taxon>Hafnia</taxon>
    </lineage>
</organism>
<feature type="domain" description="PapC N-terminal" evidence="12">
    <location>
        <begin position="4"/>
        <end position="174"/>
    </location>
</feature>
<keyword evidence="3 10" id="KW-0813">Transport</keyword>
<evidence type="ECO:0000256" key="6">
    <source>
        <dbReference type="ARBA" id="ARBA00022692"/>
    </source>
</evidence>
<proteinExistence type="inferred from homology"/>
<dbReference type="Pfam" id="PF13953">
    <property type="entry name" value="PapC_C"/>
    <property type="match status" value="1"/>
</dbReference>
<keyword evidence="7" id="KW-0732">Signal</keyword>
<evidence type="ECO:0000256" key="4">
    <source>
        <dbReference type="ARBA" id="ARBA00022452"/>
    </source>
</evidence>
<evidence type="ECO:0000256" key="3">
    <source>
        <dbReference type="ARBA" id="ARBA00022448"/>
    </source>
</evidence>
<protein>
    <submittedName>
        <fullName evidence="13">FimD family fimbriae anchoring protein</fullName>
    </submittedName>
</protein>
<dbReference type="AlphaFoldDB" id="A0ABD3ZJK0"/>
<keyword evidence="4" id="KW-1134">Transmembrane beta strand</keyword>
<evidence type="ECO:0000256" key="7">
    <source>
        <dbReference type="ARBA" id="ARBA00022729"/>
    </source>
</evidence>
<evidence type="ECO:0000256" key="1">
    <source>
        <dbReference type="ARBA" id="ARBA00004571"/>
    </source>
</evidence>
<dbReference type="Gene3D" id="2.60.40.2070">
    <property type="match status" value="1"/>
</dbReference>